<feature type="domain" description="NADH:quinone oxidoreductase/Mrp antiporter transmembrane" evidence="7">
    <location>
        <begin position="132"/>
        <end position="437"/>
    </location>
</feature>
<keyword evidence="5" id="KW-0813">Transport</keyword>
<name>A0ABY9T323_BREBE</name>
<comment type="subcellular location">
    <subcellularLocation>
        <location evidence="1 5">Cell membrane</location>
        <topology evidence="1 5">Multi-pass membrane protein</topology>
    </subcellularLocation>
    <subcellularLocation>
        <location evidence="6">Membrane</location>
        <topology evidence="6">Multi-pass membrane protein</topology>
    </subcellularLocation>
</comment>
<feature type="transmembrane region" description="Helical" evidence="5">
    <location>
        <begin position="291"/>
        <end position="309"/>
    </location>
</feature>
<feature type="transmembrane region" description="Helical" evidence="5">
    <location>
        <begin position="167"/>
        <end position="188"/>
    </location>
</feature>
<sequence>MDVKDIFSYDWSYLLPEFIILGFATVLSLLDLFAGKRLGKQVIGWLSLVGVVLAAVFVFANESSLDKPYSYMADMIRIDSYGNAFKLLFLAGTAFALLLSLSYLKQREVEHQGEYYYLLLTALLGAMVMASSADLITLFVGLELLSLSSYVLVGLRKKSLHSNESAFKYVVTGSIATAVTLFGMSYVYGLTGTTHVYEIAGRLAEASMAGYSFLVYMAFVFLAVGLAFKISAVPNHMWAPDVYQGAPTPVTAFLAVVSKAAGFALLFRLLLVSFLYVTDGVSSRFFFEQGSFYLGLMAALSMIVGNTMAMRQTNVKRMMAYSGIAQAGYLLVSFVPPTTLFFSQAIFYLFGYLLVSFGAFAVIMVVSREQQSEDLKGFAGLYHRSPAMAIAMTIFLLSLAGIPVTAGFFGKFYLFMGSLAQENYWLSATMIITSVISYYYYFGIIRQMYMRPGTSEAPLPVPKGIWAFVLVMAVATVFFGAFPGLVTDYVQAHFNPSFDFGNMLPPSFQ</sequence>
<comment type="catalytic activity">
    <reaction evidence="5">
        <text>a quinone + NADH + 5 H(+)(in) = a quinol + NAD(+) + 4 H(+)(out)</text>
        <dbReference type="Rhea" id="RHEA:57888"/>
        <dbReference type="ChEBI" id="CHEBI:15378"/>
        <dbReference type="ChEBI" id="CHEBI:24646"/>
        <dbReference type="ChEBI" id="CHEBI:57540"/>
        <dbReference type="ChEBI" id="CHEBI:57945"/>
        <dbReference type="ChEBI" id="CHEBI:132124"/>
    </reaction>
</comment>
<comment type="subunit">
    <text evidence="5">NDH-1 is composed of 14 different subunits. Subunits NuoA, H, J, K, L, M, N constitute the membrane sector of the complex.</text>
</comment>
<feature type="transmembrane region" description="Helical" evidence="5">
    <location>
        <begin position="208"/>
        <end position="228"/>
    </location>
</feature>
<dbReference type="EMBL" id="CP134050">
    <property type="protein sequence ID" value="WNC14512.1"/>
    <property type="molecule type" value="Genomic_DNA"/>
</dbReference>
<keyword evidence="8" id="KW-0560">Oxidoreductase</keyword>
<dbReference type="PANTHER" id="PTHR22773">
    <property type="entry name" value="NADH DEHYDROGENASE"/>
    <property type="match status" value="1"/>
</dbReference>
<feature type="transmembrane region" description="Helical" evidence="5">
    <location>
        <begin position="321"/>
        <end position="339"/>
    </location>
</feature>
<dbReference type="InterPro" id="IPR001750">
    <property type="entry name" value="ND/Mrp_TM"/>
</dbReference>
<evidence type="ECO:0000256" key="2">
    <source>
        <dbReference type="ARBA" id="ARBA00022692"/>
    </source>
</evidence>
<dbReference type="InterPro" id="IPR010096">
    <property type="entry name" value="NADH-Q_OxRdtase_suN/2"/>
</dbReference>
<dbReference type="Proteomes" id="UP001256827">
    <property type="component" value="Chromosome"/>
</dbReference>
<dbReference type="NCBIfam" id="NF004446">
    <property type="entry name" value="PRK05777.2-4"/>
    <property type="match status" value="1"/>
</dbReference>
<feature type="transmembrane region" description="Helical" evidence="5">
    <location>
        <begin position="249"/>
        <end position="271"/>
    </location>
</feature>
<dbReference type="EC" id="7.1.1.-" evidence="5"/>
<feature type="transmembrane region" description="Helical" evidence="5">
    <location>
        <begin position="387"/>
        <end position="409"/>
    </location>
</feature>
<dbReference type="NCBIfam" id="TIGR01770">
    <property type="entry name" value="NDH_I_N"/>
    <property type="match status" value="1"/>
</dbReference>
<evidence type="ECO:0000256" key="6">
    <source>
        <dbReference type="RuleBase" id="RU000320"/>
    </source>
</evidence>
<feature type="transmembrane region" description="Helical" evidence="5">
    <location>
        <begin position="465"/>
        <end position="486"/>
    </location>
</feature>
<evidence type="ECO:0000313" key="9">
    <source>
        <dbReference type="Proteomes" id="UP001256827"/>
    </source>
</evidence>
<reference evidence="8 9" key="1">
    <citation type="submission" date="2023-09" db="EMBL/GenBank/DDBJ databases">
        <title>Complete Genome and Methylome dissection of Bacillus brevis NEB573 original source of BbsI restriction endonuclease.</title>
        <authorList>
            <person name="Fomenkov A."/>
            <person name="Roberts R.D."/>
        </authorList>
    </citation>
    <scope>NUCLEOTIDE SEQUENCE [LARGE SCALE GENOMIC DNA]</scope>
    <source>
        <strain evidence="8 9">NEB573</strain>
    </source>
</reference>
<keyword evidence="9" id="KW-1185">Reference proteome</keyword>
<dbReference type="GO" id="GO:0050136">
    <property type="term" value="F:NADH dehydrogenase (quinone) (non-electrogenic) activity"/>
    <property type="evidence" value="ECO:0007669"/>
    <property type="project" value="UniProtKB-EC"/>
</dbReference>
<feature type="transmembrane region" description="Helical" evidence="5">
    <location>
        <begin position="12"/>
        <end position="30"/>
    </location>
</feature>
<keyword evidence="5" id="KW-0874">Quinone</keyword>
<dbReference type="Pfam" id="PF00361">
    <property type="entry name" value="Proton_antipo_M"/>
    <property type="match status" value="1"/>
</dbReference>
<feature type="transmembrane region" description="Helical" evidence="5">
    <location>
        <begin position="345"/>
        <end position="366"/>
    </location>
</feature>
<feature type="transmembrane region" description="Helical" evidence="5">
    <location>
        <begin position="138"/>
        <end position="155"/>
    </location>
</feature>
<keyword evidence="3 5" id="KW-1133">Transmembrane helix</keyword>
<protein>
    <recommendedName>
        <fullName evidence="5">NADH-quinone oxidoreductase subunit N</fullName>
        <ecNumber evidence="5">7.1.1.-</ecNumber>
    </recommendedName>
    <alternativeName>
        <fullName evidence="5">NADH dehydrogenase I subunit N</fullName>
    </alternativeName>
    <alternativeName>
        <fullName evidence="5">NDH-1 subunit N</fullName>
    </alternativeName>
</protein>
<keyword evidence="2 5" id="KW-0812">Transmembrane</keyword>
<evidence type="ECO:0000259" key="7">
    <source>
        <dbReference type="Pfam" id="PF00361"/>
    </source>
</evidence>
<comment type="function">
    <text evidence="5">NDH-1 shuttles electrons from NADH, via FMN and iron-sulfur (Fe-S) centers, to quinones in the respiratory chain. The immediate electron acceptor for the enzyme in this species is believed to be a menaquinone. Couples the redox reaction to proton translocation (for every two electrons transferred, four hydrogen ions are translocated across the cytoplasmic membrane), and thus conserves the redox energy in a proton gradient.</text>
</comment>
<keyword evidence="5" id="KW-1278">Translocase</keyword>
<organism evidence="8 9">
    <name type="scientific">Brevibacillus brevis</name>
    <name type="common">Bacillus brevis</name>
    <dbReference type="NCBI Taxonomy" id="1393"/>
    <lineage>
        <taxon>Bacteria</taxon>
        <taxon>Bacillati</taxon>
        <taxon>Bacillota</taxon>
        <taxon>Bacilli</taxon>
        <taxon>Bacillales</taxon>
        <taxon>Paenibacillaceae</taxon>
        <taxon>Brevibacillus</taxon>
    </lineage>
</organism>
<proteinExistence type="inferred from homology"/>
<feature type="transmembrane region" description="Helical" evidence="5">
    <location>
        <begin position="42"/>
        <end position="60"/>
    </location>
</feature>
<dbReference type="HAMAP" id="MF_00445">
    <property type="entry name" value="NDH1_NuoN_1"/>
    <property type="match status" value="1"/>
</dbReference>
<evidence type="ECO:0000256" key="4">
    <source>
        <dbReference type="ARBA" id="ARBA00023136"/>
    </source>
</evidence>
<evidence type="ECO:0000313" key="8">
    <source>
        <dbReference type="EMBL" id="WNC14512.1"/>
    </source>
</evidence>
<accession>A0ABY9T323</accession>
<dbReference type="RefSeq" id="WP_310766691.1">
    <property type="nucleotide sequence ID" value="NZ_CP134050.1"/>
</dbReference>
<evidence type="ECO:0000256" key="3">
    <source>
        <dbReference type="ARBA" id="ARBA00022989"/>
    </source>
</evidence>
<comment type="similarity">
    <text evidence="5">Belongs to the complex I subunit 2 family.</text>
</comment>
<feature type="transmembrane region" description="Helical" evidence="5">
    <location>
        <begin position="80"/>
        <end position="103"/>
    </location>
</feature>
<feature type="transmembrane region" description="Helical" evidence="5">
    <location>
        <begin position="424"/>
        <end position="444"/>
    </location>
</feature>
<keyword evidence="4 5" id="KW-0472">Membrane</keyword>
<evidence type="ECO:0000256" key="5">
    <source>
        <dbReference type="HAMAP-Rule" id="MF_00445"/>
    </source>
</evidence>
<evidence type="ECO:0000256" key="1">
    <source>
        <dbReference type="ARBA" id="ARBA00004651"/>
    </source>
</evidence>
<gene>
    <name evidence="5 8" type="primary">nuoN</name>
    <name evidence="8" type="ORF">RGB73_28265</name>
</gene>
<feature type="transmembrane region" description="Helical" evidence="5">
    <location>
        <begin position="115"/>
        <end position="132"/>
    </location>
</feature>
<keyword evidence="5" id="KW-1003">Cell membrane</keyword>
<keyword evidence="5" id="KW-0520">NAD</keyword>